<gene>
    <name evidence="2" type="ORF">LVJ94_10490</name>
</gene>
<name>A0ABZ2L9Q0_9BACT</name>
<evidence type="ECO:0000313" key="3">
    <source>
        <dbReference type="Proteomes" id="UP001374803"/>
    </source>
</evidence>
<dbReference type="PROSITE" id="PS51257">
    <property type="entry name" value="PROKAR_LIPOPROTEIN"/>
    <property type="match status" value="1"/>
</dbReference>
<sequence>MSRTLRGWKCTAVASATVLGIALPVFIVACGLESGGFGSGGDSGNPPIPGDGGSESGPVPNEICNGEDDNRNGVVDEGCPNCSDVLDGICKGALTFEPSAPGTMLGVPDTADSYFRSPCNPGGAVVGSVGTDSISYTESVLIRCAPIGLQRESVDAGFQYRVVWTGEPYDTGSAHGSTKFDAYSAHCERPKVVVGMSAVGVDLSGGGNDGMARIDLRCAELRVSGGPGAWTFSHGEISTVSIGPESSTAPKDSAPTPPVIWGGMTGQPVSNGSQRLRALGALNQMPVLNLVP</sequence>
<organism evidence="2 3">
    <name type="scientific">Pendulispora rubella</name>
    <dbReference type="NCBI Taxonomy" id="2741070"/>
    <lineage>
        <taxon>Bacteria</taxon>
        <taxon>Pseudomonadati</taxon>
        <taxon>Myxococcota</taxon>
        <taxon>Myxococcia</taxon>
        <taxon>Myxococcales</taxon>
        <taxon>Sorangiineae</taxon>
        <taxon>Pendulisporaceae</taxon>
        <taxon>Pendulispora</taxon>
    </lineage>
</organism>
<evidence type="ECO:0000256" key="1">
    <source>
        <dbReference type="SAM" id="MobiDB-lite"/>
    </source>
</evidence>
<reference evidence="2" key="1">
    <citation type="submission" date="2021-12" db="EMBL/GenBank/DDBJ databases">
        <title>Discovery of the Pendulisporaceae a myxobacterial family with distinct sporulation behavior and unique specialized metabolism.</title>
        <authorList>
            <person name="Garcia R."/>
            <person name="Popoff A."/>
            <person name="Bader C.D."/>
            <person name="Loehr J."/>
            <person name="Walesch S."/>
            <person name="Walt C."/>
            <person name="Boldt J."/>
            <person name="Bunk B."/>
            <person name="Haeckl F.J.F.P.J."/>
            <person name="Gunesch A.P."/>
            <person name="Birkelbach J."/>
            <person name="Nuebel U."/>
            <person name="Pietschmann T."/>
            <person name="Bach T."/>
            <person name="Mueller R."/>
        </authorList>
    </citation>
    <scope>NUCLEOTIDE SEQUENCE</scope>
    <source>
        <strain evidence="2">MSr11367</strain>
    </source>
</reference>
<dbReference type="Proteomes" id="UP001374803">
    <property type="component" value="Chromosome"/>
</dbReference>
<dbReference type="EMBL" id="CP089983">
    <property type="protein sequence ID" value="WXB07658.1"/>
    <property type="molecule type" value="Genomic_DNA"/>
</dbReference>
<feature type="region of interest" description="Disordered" evidence="1">
    <location>
        <begin position="40"/>
        <end position="67"/>
    </location>
</feature>
<evidence type="ECO:0000313" key="2">
    <source>
        <dbReference type="EMBL" id="WXB07658.1"/>
    </source>
</evidence>
<protein>
    <submittedName>
        <fullName evidence="2">Uncharacterized protein</fullName>
    </submittedName>
</protein>
<keyword evidence="3" id="KW-1185">Reference proteome</keyword>
<proteinExistence type="predicted"/>
<dbReference type="RefSeq" id="WP_394837323.1">
    <property type="nucleotide sequence ID" value="NZ_CP089929.1"/>
</dbReference>
<accession>A0ABZ2L9Q0</accession>